<evidence type="ECO:0000256" key="1">
    <source>
        <dbReference type="SAM" id="Phobius"/>
    </source>
</evidence>
<dbReference type="Proteomes" id="UP000799441">
    <property type="component" value="Unassembled WGS sequence"/>
</dbReference>
<feature type="transmembrane region" description="Helical" evidence="1">
    <location>
        <begin position="115"/>
        <end position="136"/>
    </location>
</feature>
<keyword evidence="1" id="KW-0472">Membrane</keyword>
<gene>
    <name evidence="2" type="ORF">K431DRAFT_287006</name>
</gene>
<dbReference type="AlphaFoldDB" id="A0A9P4Q6W8"/>
<feature type="transmembrane region" description="Helical" evidence="1">
    <location>
        <begin position="44"/>
        <end position="64"/>
    </location>
</feature>
<evidence type="ECO:0000313" key="2">
    <source>
        <dbReference type="EMBL" id="KAF2719122.1"/>
    </source>
</evidence>
<accession>A0A9P4Q6W8</accession>
<reference evidence="2" key="1">
    <citation type="journal article" date="2020" name="Stud. Mycol.">
        <title>101 Dothideomycetes genomes: a test case for predicting lifestyles and emergence of pathogens.</title>
        <authorList>
            <person name="Haridas S."/>
            <person name="Albert R."/>
            <person name="Binder M."/>
            <person name="Bloem J."/>
            <person name="Labutti K."/>
            <person name="Salamov A."/>
            <person name="Andreopoulos B."/>
            <person name="Baker S."/>
            <person name="Barry K."/>
            <person name="Bills G."/>
            <person name="Bluhm B."/>
            <person name="Cannon C."/>
            <person name="Castanera R."/>
            <person name="Culley D."/>
            <person name="Daum C."/>
            <person name="Ezra D."/>
            <person name="Gonzalez J."/>
            <person name="Henrissat B."/>
            <person name="Kuo A."/>
            <person name="Liang C."/>
            <person name="Lipzen A."/>
            <person name="Lutzoni F."/>
            <person name="Magnuson J."/>
            <person name="Mondo S."/>
            <person name="Nolan M."/>
            <person name="Ohm R."/>
            <person name="Pangilinan J."/>
            <person name="Park H.-J."/>
            <person name="Ramirez L."/>
            <person name="Alfaro M."/>
            <person name="Sun H."/>
            <person name="Tritt A."/>
            <person name="Yoshinaga Y."/>
            <person name="Zwiers L.-H."/>
            <person name="Turgeon B."/>
            <person name="Goodwin S."/>
            <person name="Spatafora J."/>
            <person name="Crous P."/>
            <person name="Grigoriev I."/>
        </authorList>
    </citation>
    <scope>NUCLEOTIDE SEQUENCE</scope>
    <source>
        <strain evidence="2">CBS 116435</strain>
    </source>
</reference>
<sequence>MKTENPSTWMNPDTFRVLRRITLFTFVPCLMLVLPQSILTCSIFPAMGLMPMFFSACHGLYSLYHPEGHWIASCSECFLAVWLAAFFGTCVPFVIADPYYWTYYHGGPALKIMGMYGSFMLFFNFLIHCFFIYRAVPGWLRWARLPRDPVCPNCHCSITNIKTVRFHDDHKVHGEYHDDPSEDGMESEPRTSMSTSVLTPYAPSVATVVSADQSGTLV</sequence>
<keyword evidence="3" id="KW-1185">Reference proteome</keyword>
<keyword evidence="1" id="KW-0812">Transmembrane</keyword>
<dbReference type="EMBL" id="MU003815">
    <property type="protein sequence ID" value="KAF2719122.1"/>
    <property type="molecule type" value="Genomic_DNA"/>
</dbReference>
<proteinExistence type="predicted"/>
<organism evidence="2 3">
    <name type="scientific">Polychaeton citri CBS 116435</name>
    <dbReference type="NCBI Taxonomy" id="1314669"/>
    <lineage>
        <taxon>Eukaryota</taxon>
        <taxon>Fungi</taxon>
        <taxon>Dikarya</taxon>
        <taxon>Ascomycota</taxon>
        <taxon>Pezizomycotina</taxon>
        <taxon>Dothideomycetes</taxon>
        <taxon>Dothideomycetidae</taxon>
        <taxon>Capnodiales</taxon>
        <taxon>Capnodiaceae</taxon>
        <taxon>Polychaeton</taxon>
    </lineage>
</organism>
<feature type="transmembrane region" description="Helical" evidence="1">
    <location>
        <begin position="21"/>
        <end position="38"/>
    </location>
</feature>
<feature type="transmembrane region" description="Helical" evidence="1">
    <location>
        <begin position="76"/>
        <end position="95"/>
    </location>
</feature>
<dbReference type="OrthoDB" id="5241710at2759"/>
<protein>
    <submittedName>
        <fullName evidence="2">Uncharacterized protein</fullName>
    </submittedName>
</protein>
<evidence type="ECO:0000313" key="3">
    <source>
        <dbReference type="Proteomes" id="UP000799441"/>
    </source>
</evidence>
<comment type="caution">
    <text evidence="2">The sequence shown here is derived from an EMBL/GenBank/DDBJ whole genome shotgun (WGS) entry which is preliminary data.</text>
</comment>
<keyword evidence="1" id="KW-1133">Transmembrane helix</keyword>
<name>A0A9P4Q6W8_9PEZI</name>